<dbReference type="InterPro" id="IPR035075">
    <property type="entry name" value="PRMT5"/>
</dbReference>
<keyword evidence="4" id="KW-1185">Reference proteome</keyword>
<sequence>MMIAGTNHHPDKGIKAYQQYLDHLYQSQPPLSGVDAFAKGYEDYLQCPLQPLSDNLESQTYEIFEKDPVKYTQYQEAVYKALLDRVPETEKDSRTTVVMVLGAGRGPLVTASLKAAEQAEREIVVYAVEKNPNAVVT</sequence>
<dbReference type="GO" id="GO:0005829">
    <property type="term" value="C:cytosol"/>
    <property type="evidence" value="ECO:0007669"/>
    <property type="project" value="TreeGrafter"/>
</dbReference>
<dbReference type="STRING" id="307972.A0A2G8KNX2"/>
<accession>A0A2G8KNX2</accession>
<name>A0A2G8KNX2_STIJA</name>
<keyword evidence="1" id="KW-0949">S-adenosyl-L-methionine</keyword>
<feature type="domain" description="PRMT5 arginine-N-methyltransferase" evidence="2">
    <location>
        <begin position="36"/>
        <end position="137"/>
    </location>
</feature>
<comment type="caution">
    <text evidence="3">The sequence shown here is derived from an EMBL/GenBank/DDBJ whole genome shotgun (WGS) entry which is preliminary data.</text>
</comment>
<organism evidence="3 4">
    <name type="scientific">Stichopus japonicus</name>
    <name type="common">Sea cucumber</name>
    <dbReference type="NCBI Taxonomy" id="307972"/>
    <lineage>
        <taxon>Eukaryota</taxon>
        <taxon>Metazoa</taxon>
        <taxon>Echinodermata</taxon>
        <taxon>Eleutherozoa</taxon>
        <taxon>Echinozoa</taxon>
        <taxon>Holothuroidea</taxon>
        <taxon>Aspidochirotacea</taxon>
        <taxon>Aspidochirotida</taxon>
        <taxon>Stichopodidae</taxon>
        <taxon>Apostichopus</taxon>
    </lineage>
</organism>
<dbReference type="Proteomes" id="UP000230750">
    <property type="component" value="Unassembled WGS sequence"/>
</dbReference>
<dbReference type="Gene3D" id="3.40.50.150">
    <property type="entry name" value="Vaccinia Virus protein VP39"/>
    <property type="match status" value="1"/>
</dbReference>
<dbReference type="PANTHER" id="PTHR10738">
    <property type="entry name" value="PROTEIN ARGININE N-METHYLTRANSFERASE 5"/>
    <property type="match status" value="1"/>
</dbReference>
<protein>
    <recommendedName>
        <fullName evidence="2">PRMT5 arginine-N-methyltransferase domain-containing protein</fullName>
    </recommendedName>
</protein>
<reference evidence="3 4" key="1">
    <citation type="journal article" date="2017" name="PLoS Biol.">
        <title>The sea cucumber genome provides insights into morphological evolution and visceral regeneration.</title>
        <authorList>
            <person name="Zhang X."/>
            <person name="Sun L."/>
            <person name="Yuan J."/>
            <person name="Sun Y."/>
            <person name="Gao Y."/>
            <person name="Zhang L."/>
            <person name="Li S."/>
            <person name="Dai H."/>
            <person name="Hamel J.F."/>
            <person name="Liu C."/>
            <person name="Yu Y."/>
            <person name="Liu S."/>
            <person name="Lin W."/>
            <person name="Guo K."/>
            <person name="Jin S."/>
            <person name="Xu P."/>
            <person name="Storey K.B."/>
            <person name="Huan P."/>
            <person name="Zhang T."/>
            <person name="Zhou Y."/>
            <person name="Zhang J."/>
            <person name="Lin C."/>
            <person name="Li X."/>
            <person name="Xing L."/>
            <person name="Huo D."/>
            <person name="Sun M."/>
            <person name="Wang L."/>
            <person name="Mercier A."/>
            <person name="Li F."/>
            <person name="Yang H."/>
            <person name="Xiang J."/>
        </authorList>
    </citation>
    <scope>NUCLEOTIDE SEQUENCE [LARGE SCALE GENOMIC DNA]</scope>
    <source>
        <strain evidence="3">Shaxun</strain>
        <tissue evidence="3">Muscle</tissue>
    </source>
</reference>
<dbReference type="OrthoDB" id="1368803at2759"/>
<dbReference type="AlphaFoldDB" id="A0A2G8KNX2"/>
<dbReference type="PANTHER" id="PTHR10738:SF0">
    <property type="entry name" value="PROTEIN ARGININE N-METHYLTRANSFERASE 5"/>
    <property type="match status" value="1"/>
</dbReference>
<evidence type="ECO:0000259" key="2">
    <source>
        <dbReference type="Pfam" id="PF05185"/>
    </source>
</evidence>
<dbReference type="GO" id="GO:0005634">
    <property type="term" value="C:nucleus"/>
    <property type="evidence" value="ECO:0007669"/>
    <property type="project" value="TreeGrafter"/>
</dbReference>
<evidence type="ECO:0000256" key="1">
    <source>
        <dbReference type="ARBA" id="ARBA00022691"/>
    </source>
</evidence>
<evidence type="ECO:0000313" key="3">
    <source>
        <dbReference type="EMBL" id="PIK49665.1"/>
    </source>
</evidence>
<gene>
    <name evidence="3" type="ORF">BSL78_13457</name>
</gene>
<dbReference type="InterPro" id="IPR025799">
    <property type="entry name" value="Arg_MeTrfase"/>
</dbReference>
<proteinExistence type="predicted"/>
<evidence type="ECO:0000313" key="4">
    <source>
        <dbReference type="Proteomes" id="UP000230750"/>
    </source>
</evidence>
<dbReference type="Pfam" id="PF05185">
    <property type="entry name" value="PRMT5"/>
    <property type="match status" value="1"/>
</dbReference>
<dbReference type="EMBL" id="MRZV01000453">
    <property type="protein sequence ID" value="PIK49665.1"/>
    <property type="molecule type" value="Genomic_DNA"/>
</dbReference>
<dbReference type="GO" id="GO:0016274">
    <property type="term" value="F:protein-arginine N-methyltransferase activity"/>
    <property type="evidence" value="ECO:0007669"/>
    <property type="project" value="InterPro"/>
</dbReference>
<dbReference type="GO" id="GO:0006355">
    <property type="term" value="P:regulation of DNA-templated transcription"/>
    <property type="evidence" value="ECO:0007669"/>
    <property type="project" value="TreeGrafter"/>
</dbReference>
<dbReference type="InterPro" id="IPR029063">
    <property type="entry name" value="SAM-dependent_MTases_sf"/>
</dbReference>